<evidence type="ECO:0000256" key="10">
    <source>
        <dbReference type="ARBA" id="ARBA00049244"/>
    </source>
</evidence>
<dbReference type="GO" id="GO:0006261">
    <property type="term" value="P:DNA-templated DNA replication"/>
    <property type="evidence" value="ECO:0007669"/>
    <property type="project" value="InterPro"/>
</dbReference>
<dbReference type="InterPro" id="IPR001098">
    <property type="entry name" value="DNA-dir_DNA_pol_A_palm_dom"/>
</dbReference>
<dbReference type="Gene3D" id="3.30.70.370">
    <property type="match status" value="1"/>
</dbReference>
<dbReference type="SUPFAM" id="SSF88723">
    <property type="entry name" value="PIN domain-like"/>
    <property type="match status" value="1"/>
</dbReference>
<evidence type="ECO:0000256" key="2">
    <source>
        <dbReference type="ARBA" id="ARBA00012417"/>
    </source>
</evidence>
<gene>
    <name evidence="14" type="ORF">TheveDRAFT_0968</name>
</gene>
<evidence type="ECO:0000256" key="8">
    <source>
        <dbReference type="ARBA" id="ARBA00023125"/>
    </source>
</evidence>
<evidence type="ECO:0000256" key="4">
    <source>
        <dbReference type="ARBA" id="ARBA00022695"/>
    </source>
</evidence>
<dbReference type="InterPro" id="IPR020045">
    <property type="entry name" value="DNA_polI_H3TH"/>
</dbReference>
<dbReference type="Gene3D" id="3.40.50.1010">
    <property type="entry name" value="5'-nuclease"/>
    <property type="match status" value="1"/>
</dbReference>
<keyword evidence="5" id="KW-0235">DNA replication</keyword>
<dbReference type="CDD" id="cd08637">
    <property type="entry name" value="DNA_pol_A_pol_I_C"/>
    <property type="match status" value="1"/>
</dbReference>
<keyword evidence="14" id="KW-0540">Nuclease</keyword>
<dbReference type="InterPro" id="IPR029060">
    <property type="entry name" value="PIN-like_dom_sf"/>
</dbReference>
<dbReference type="Pfam" id="PF02739">
    <property type="entry name" value="5_3_exonuc_N"/>
    <property type="match status" value="1"/>
</dbReference>
<keyword evidence="6" id="KW-0227">DNA damage</keyword>
<comment type="similarity">
    <text evidence="1">Belongs to the DNA polymerase type-A family.</text>
</comment>
<organism evidence="14 15">
    <name type="scientific">Thermanaerovibrio velox DSM 12556</name>
    <dbReference type="NCBI Taxonomy" id="926567"/>
    <lineage>
        <taxon>Bacteria</taxon>
        <taxon>Thermotogati</taxon>
        <taxon>Synergistota</taxon>
        <taxon>Synergistia</taxon>
        <taxon>Synergistales</taxon>
        <taxon>Synergistaceae</taxon>
        <taxon>Thermanaerovibrio</taxon>
    </lineage>
</organism>
<dbReference type="SUPFAM" id="SSF47807">
    <property type="entry name" value="5' to 3' exonuclease, C-terminal subdomain"/>
    <property type="match status" value="1"/>
</dbReference>
<dbReference type="PANTHER" id="PTHR10133:SF27">
    <property type="entry name" value="DNA POLYMERASE NU"/>
    <property type="match status" value="1"/>
</dbReference>
<dbReference type="EC" id="2.7.7.7" evidence="2"/>
<keyword evidence="14" id="KW-0378">Hydrolase</keyword>
<dbReference type="SMART" id="SM00279">
    <property type="entry name" value="HhH2"/>
    <property type="match status" value="1"/>
</dbReference>
<keyword evidence="3" id="KW-0808">Transferase</keyword>
<dbReference type="InterPro" id="IPR036279">
    <property type="entry name" value="5-3_exonuclease_C_sf"/>
</dbReference>
<dbReference type="CDD" id="cd09859">
    <property type="entry name" value="PIN_53EXO"/>
    <property type="match status" value="1"/>
</dbReference>
<dbReference type="InterPro" id="IPR019760">
    <property type="entry name" value="DNA-dir_DNA_pol_A_CS"/>
</dbReference>
<dbReference type="SMART" id="SM00475">
    <property type="entry name" value="53EXOc"/>
    <property type="match status" value="1"/>
</dbReference>
<dbReference type="eggNOG" id="COG0258">
    <property type="taxonomic scope" value="Bacteria"/>
</dbReference>
<dbReference type="HOGENOM" id="CLU_004675_0_0_0"/>
<dbReference type="InterPro" id="IPR002298">
    <property type="entry name" value="DNA_polymerase_A"/>
</dbReference>
<dbReference type="AlphaFoldDB" id="H0US09"/>
<dbReference type="SUPFAM" id="SSF56672">
    <property type="entry name" value="DNA/RNA polymerases"/>
    <property type="match status" value="1"/>
</dbReference>
<dbReference type="GO" id="GO:0008409">
    <property type="term" value="F:5'-3' exonuclease activity"/>
    <property type="evidence" value="ECO:0007669"/>
    <property type="project" value="InterPro"/>
</dbReference>
<comment type="catalytic activity">
    <reaction evidence="10">
        <text>DNA(n) + a 2'-deoxyribonucleoside 5'-triphosphate = DNA(n+1) + diphosphate</text>
        <dbReference type="Rhea" id="RHEA:22508"/>
        <dbReference type="Rhea" id="RHEA-COMP:17339"/>
        <dbReference type="Rhea" id="RHEA-COMP:17340"/>
        <dbReference type="ChEBI" id="CHEBI:33019"/>
        <dbReference type="ChEBI" id="CHEBI:61560"/>
        <dbReference type="ChEBI" id="CHEBI:173112"/>
        <dbReference type="EC" id="2.7.7.7"/>
    </reaction>
</comment>
<evidence type="ECO:0000259" key="12">
    <source>
        <dbReference type="SMART" id="SM00475"/>
    </source>
</evidence>
<dbReference type="STRING" id="926567.TheveDRAFT_0968"/>
<protein>
    <recommendedName>
        <fullName evidence="2">DNA-directed DNA polymerase</fullName>
        <ecNumber evidence="2">2.7.7.7</ecNumber>
    </recommendedName>
</protein>
<feature type="domain" description="DNA-directed DNA polymerase family A palm" evidence="13">
    <location>
        <begin position="597"/>
        <end position="802"/>
    </location>
</feature>
<evidence type="ECO:0000313" key="15">
    <source>
        <dbReference type="Proteomes" id="UP000005730"/>
    </source>
</evidence>
<dbReference type="Pfam" id="PF01367">
    <property type="entry name" value="5_3_exonuc"/>
    <property type="match status" value="1"/>
</dbReference>
<dbReference type="PROSITE" id="PS00447">
    <property type="entry name" value="DNA_POLYMERASE_A"/>
    <property type="match status" value="1"/>
</dbReference>
<keyword evidence="14" id="KW-0269">Exonuclease</keyword>
<evidence type="ECO:0000256" key="6">
    <source>
        <dbReference type="ARBA" id="ARBA00022763"/>
    </source>
</evidence>
<dbReference type="Proteomes" id="UP000005730">
    <property type="component" value="Chromosome"/>
</dbReference>
<dbReference type="RefSeq" id="WP_006583592.1">
    <property type="nucleotide sequence ID" value="NZ_CM001377.1"/>
</dbReference>
<name>H0US09_9BACT</name>
<reference evidence="14 15" key="1">
    <citation type="submission" date="2011-10" db="EMBL/GenBank/DDBJ databases">
        <title>The Noncontiguous Finished genome of Thermanaerovibrio velox DSM 12556.</title>
        <authorList>
            <consortium name="US DOE Joint Genome Institute (JGI-PGF)"/>
            <person name="Lucas S."/>
            <person name="Copeland A."/>
            <person name="Lapidus A."/>
            <person name="Glavina del Rio T."/>
            <person name="Dalin E."/>
            <person name="Tice H."/>
            <person name="Bruce D."/>
            <person name="Goodwin L."/>
            <person name="Pitluck S."/>
            <person name="Peters L."/>
            <person name="Mikhailova N."/>
            <person name="Teshima H."/>
            <person name="Kyrpides N."/>
            <person name="Mavromatis K."/>
            <person name="Ivanova N."/>
            <person name="Markowitz V."/>
            <person name="Cheng J.-F."/>
            <person name="Hugenholtz P."/>
            <person name="Woyke T."/>
            <person name="Wu D."/>
            <person name="Spring S."/>
            <person name="Brambilla E.-M."/>
            <person name="Klenk H.-P."/>
            <person name="Eisen J.A."/>
        </authorList>
    </citation>
    <scope>NUCLEOTIDE SEQUENCE [LARGE SCALE GENOMIC DNA]</scope>
    <source>
        <strain evidence="14 15">DSM 12556</strain>
    </source>
</reference>
<feature type="domain" description="5'-3' exonuclease" evidence="12">
    <location>
        <begin position="5"/>
        <end position="259"/>
    </location>
</feature>
<dbReference type="Gene3D" id="1.10.150.20">
    <property type="entry name" value="5' to 3' exonuclease, C-terminal subdomain"/>
    <property type="match status" value="2"/>
</dbReference>
<dbReference type="CDD" id="cd09898">
    <property type="entry name" value="H3TH_53EXO"/>
    <property type="match status" value="1"/>
</dbReference>
<dbReference type="SMART" id="SM00482">
    <property type="entry name" value="POLAc"/>
    <property type="match status" value="1"/>
</dbReference>
<keyword evidence="15" id="KW-1185">Reference proteome</keyword>
<dbReference type="GO" id="GO:0003677">
    <property type="term" value="F:DNA binding"/>
    <property type="evidence" value="ECO:0007669"/>
    <property type="project" value="UniProtKB-KW"/>
</dbReference>
<dbReference type="InterPro" id="IPR002421">
    <property type="entry name" value="5-3_exonuclease"/>
</dbReference>
<evidence type="ECO:0000256" key="7">
    <source>
        <dbReference type="ARBA" id="ARBA00022932"/>
    </source>
</evidence>
<dbReference type="InterPro" id="IPR008918">
    <property type="entry name" value="HhH2"/>
</dbReference>
<dbReference type="InterPro" id="IPR020046">
    <property type="entry name" value="5-3_exonucl_a-hlix_arch_N"/>
</dbReference>
<evidence type="ECO:0000256" key="1">
    <source>
        <dbReference type="ARBA" id="ARBA00007705"/>
    </source>
</evidence>
<sequence length="837" mass="92909">MSCEEKFLLVDGHGLAFRAFYALPNLSAPDGTPVNAVVGFFNMLYKILDDQNPTRWAVFFDPPGPVARKEVFDKYKEGRRPTPEGFKVQLPIIKDVLGALGHRVYEREGEEADDVIAATARELSSHGEVIILSADKDLFQVIGPNVVVCRPVRGVSEFKVYDRDVFVQEYGFEPHLMVDYLALTGDSVDNIPGVKGIGDKGARELVAALGSIENIYHRIQDLPKAKRVRLEEGRDMAFLSKKLIVPGPSEPVPLEGLIPMEPDEARAKEIFERLALRQLASRLGLSEPGGNKVSSRKSGDDRGSTREVSLSVMKDFRRLGVFGAWGAGGLGFDVRMLSQDGATWTGRLSPSELLEVLRRKEVLTWDYKGLVAALGAVPEWSSVLDLRLCYYAFHPDRTGQFEERFIPEVMNSEENPYELMDVIFSDPRWPAARDMVFNVDHPLSMVLLDMEQEGIGVDLAGLKKLSVLLRERMKVIEDEVAKSAGTWVNLQSPKQVGWLLFEKLQLPALKRTKTGFSTDVGVLEELSRLPGHLGEVPSLLLEHRETSKLLTGFVNPFIELGSSGRIRSTFEQAGTGTGRLSSRDPNVQNLPQFGKWALEFRRALRPAGEGRVFLAADYSQIELRVLAHLSKEERLIDVFLQGADVHARTASWIYGIEQGSVSPEQRRFAKVVNFGLLYGMGVHGLAQRMGVPRSQAAEIIRRYFEALPGIKEYISRVVHEAKSRGYARTLMGRVRPLDEVATVEGRGAGAIDRVAINTPIQGSAADIARKAMVDLWEAVKGEDCKLVLQVHDSIVCSVKEKDADRFSKVIKDVMEGAVPLDVPLKVEVKIGRTMGDI</sequence>
<evidence type="ECO:0000256" key="9">
    <source>
        <dbReference type="ARBA" id="ARBA00023204"/>
    </source>
</evidence>
<keyword evidence="9" id="KW-0234">DNA repair</keyword>
<keyword evidence="4" id="KW-0548">Nucleotidyltransferase</keyword>
<accession>H0US09</accession>
<dbReference type="PRINTS" id="PR00868">
    <property type="entry name" value="DNAPOLI"/>
</dbReference>
<evidence type="ECO:0000256" key="5">
    <source>
        <dbReference type="ARBA" id="ARBA00022705"/>
    </source>
</evidence>
<dbReference type="Gene3D" id="1.20.1060.10">
    <property type="entry name" value="Taq DNA Polymerase, Chain T, domain 4"/>
    <property type="match status" value="1"/>
</dbReference>
<dbReference type="FunFam" id="1.10.150.20:FF:000003">
    <property type="entry name" value="DNA polymerase I"/>
    <property type="match status" value="1"/>
</dbReference>
<feature type="region of interest" description="Disordered" evidence="11">
    <location>
        <begin position="286"/>
        <end position="306"/>
    </location>
</feature>
<dbReference type="FunFam" id="1.10.150.20:FF:000002">
    <property type="entry name" value="DNA polymerase I"/>
    <property type="match status" value="1"/>
</dbReference>
<dbReference type="GO" id="GO:0006302">
    <property type="term" value="P:double-strand break repair"/>
    <property type="evidence" value="ECO:0007669"/>
    <property type="project" value="TreeGrafter"/>
</dbReference>
<evidence type="ECO:0000313" key="14">
    <source>
        <dbReference type="EMBL" id="EHM10098.1"/>
    </source>
</evidence>
<dbReference type="EMBL" id="CM001377">
    <property type="protein sequence ID" value="EHM10098.1"/>
    <property type="molecule type" value="Genomic_DNA"/>
</dbReference>
<dbReference type="Pfam" id="PF00476">
    <property type="entry name" value="DNA_pol_A"/>
    <property type="match status" value="1"/>
</dbReference>
<evidence type="ECO:0000259" key="13">
    <source>
        <dbReference type="SMART" id="SM00482"/>
    </source>
</evidence>
<evidence type="ECO:0000256" key="11">
    <source>
        <dbReference type="SAM" id="MobiDB-lite"/>
    </source>
</evidence>
<dbReference type="GO" id="GO:0003887">
    <property type="term" value="F:DNA-directed DNA polymerase activity"/>
    <property type="evidence" value="ECO:0007669"/>
    <property type="project" value="UniProtKB-KW"/>
</dbReference>
<keyword evidence="8" id="KW-0238">DNA-binding</keyword>
<dbReference type="PANTHER" id="PTHR10133">
    <property type="entry name" value="DNA POLYMERASE I"/>
    <property type="match status" value="1"/>
</dbReference>
<proteinExistence type="inferred from homology"/>
<keyword evidence="7" id="KW-0239">DNA-directed DNA polymerase</keyword>
<evidence type="ECO:0000256" key="3">
    <source>
        <dbReference type="ARBA" id="ARBA00022679"/>
    </source>
</evidence>
<dbReference type="InterPro" id="IPR043502">
    <property type="entry name" value="DNA/RNA_pol_sf"/>
</dbReference>
<dbReference type="eggNOG" id="COG0749">
    <property type="taxonomic scope" value="Bacteria"/>
</dbReference>